<dbReference type="GO" id="GO:0016757">
    <property type="term" value="F:glycosyltransferase activity"/>
    <property type="evidence" value="ECO:0007669"/>
    <property type="project" value="TreeGrafter"/>
</dbReference>
<organism evidence="1 2">
    <name type="scientific">Paroceanicella profunda</name>
    <dbReference type="NCBI Taxonomy" id="2579971"/>
    <lineage>
        <taxon>Bacteria</taxon>
        <taxon>Pseudomonadati</taxon>
        <taxon>Pseudomonadota</taxon>
        <taxon>Alphaproteobacteria</taxon>
        <taxon>Rhodobacterales</taxon>
        <taxon>Paracoccaceae</taxon>
        <taxon>Paroceanicella</taxon>
    </lineage>
</organism>
<proteinExistence type="predicted"/>
<keyword evidence="2" id="KW-1185">Reference proteome</keyword>
<gene>
    <name evidence="1" type="ORF">FDP22_02925</name>
</gene>
<dbReference type="Gene3D" id="3.40.50.2000">
    <property type="entry name" value="Glycogen Phosphorylase B"/>
    <property type="match status" value="1"/>
</dbReference>
<sequence>MSTPRVLIAVSHLTGTGHFVRALAIARALSAQGARPLLLAGGRPLPHLDTGGVEIAWLPPLMVTGQDYATLRLPDGTAADAATLAARRAQALAVLARFGPDVLVTETWPFGRGSLRAEFAALSAAAPGRRAVSLRDIPEPTDKPDKRARAEADLAGFDAILVHGDPALGRMTDHWPLSPGAAALLRETGFVTAPLPAPAPPSGEVLVSVGGGATGRHLLALAAEAARDSARPWRLMVGGADAAEEAARLRGLGPALAEPARADYRARLQGAACSVSLCGYNTATDLLQCTTPAVLVPLTEGGEREQRLRAAALEPFGMALLEGDGLKPAHLLAAVETAIARGPRTPSGIDMNGAARSAEILIALAGQPPA</sequence>
<accession>A0A5B8FGG1</accession>
<evidence type="ECO:0000313" key="2">
    <source>
        <dbReference type="Proteomes" id="UP000305888"/>
    </source>
</evidence>
<dbReference type="RefSeq" id="WP_143972237.1">
    <property type="nucleotide sequence ID" value="NZ_CP040818.1"/>
</dbReference>
<dbReference type="OrthoDB" id="503443at2"/>
<dbReference type="KEGG" id="ppru:FDP22_02925"/>
<dbReference type="EMBL" id="CP040818">
    <property type="protein sequence ID" value="QDL90828.1"/>
    <property type="molecule type" value="Genomic_DNA"/>
</dbReference>
<evidence type="ECO:0000313" key="1">
    <source>
        <dbReference type="EMBL" id="QDL90828.1"/>
    </source>
</evidence>
<dbReference type="PANTHER" id="PTHR21015:SF28">
    <property type="entry name" value="SLL1722 PROTEIN"/>
    <property type="match status" value="1"/>
</dbReference>
<dbReference type="AlphaFoldDB" id="A0A5B8FGG1"/>
<dbReference type="SUPFAM" id="SSF53756">
    <property type="entry name" value="UDP-Glycosyltransferase/glycogen phosphorylase"/>
    <property type="match status" value="1"/>
</dbReference>
<name>A0A5B8FGG1_9RHOB</name>
<dbReference type="PANTHER" id="PTHR21015">
    <property type="entry name" value="UDP-N-ACETYLGLUCOSAMINE--N-ACETYLMURAMYL-(PENTAPEPTIDE) PYROPHOSPHORYL-UNDECAPRENOL N-ACETYLGLUCOSAMINE TRANSFERASE 1"/>
    <property type="match status" value="1"/>
</dbReference>
<reference evidence="1 2" key="1">
    <citation type="submission" date="2019-06" db="EMBL/GenBank/DDBJ databases">
        <title>Genome sequence of Rhodobacteraceae bacterium D4M1.</title>
        <authorList>
            <person name="Cao J."/>
        </authorList>
    </citation>
    <scope>NUCLEOTIDE SEQUENCE [LARGE SCALE GENOMIC DNA]</scope>
    <source>
        <strain evidence="1 2">D4M1</strain>
    </source>
</reference>
<keyword evidence="1" id="KW-0808">Transferase</keyword>
<protein>
    <submittedName>
        <fullName evidence="1">Glycosyltransferase</fullName>
    </submittedName>
</protein>
<dbReference type="Proteomes" id="UP000305888">
    <property type="component" value="Chromosome"/>
</dbReference>